<dbReference type="AlphaFoldDB" id="A0A2H3AJQ8"/>
<accession>A0A2H3AJQ8</accession>
<dbReference type="STRING" id="1076256.A0A2H3AJQ8"/>
<keyword evidence="1" id="KW-0812">Transmembrane</keyword>
<evidence type="ECO:0000256" key="1">
    <source>
        <dbReference type="SAM" id="Phobius"/>
    </source>
</evidence>
<keyword evidence="1" id="KW-1133">Transmembrane helix</keyword>
<keyword evidence="4" id="KW-1185">Reference proteome</keyword>
<feature type="domain" description="DUF6534" evidence="2">
    <location>
        <begin position="203"/>
        <end position="290"/>
    </location>
</feature>
<dbReference type="PANTHER" id="PTHR40465">
    <property type="entry name" value="CHROMOSOME 1, WHOLE GENOME SHOTGUN SEQUENCE"/>
    <property type="match status" value="1"/>
</dbReference>
<dbReference type="PANTHER" id="PTHR40465:SF1">
    <property type="entry name" value="DUF6534 DOMAIN-CONTAINING PROTEIN"/>
    <property type="match status" value="1"/>
</dbReference>
<feature type="transmembrane region" description="Helical" evidence="1">
    <location>
        <begin position="266"/>
        <end position="286"/>
    </location>
</feature>
<reference evidence="4" key="1">
    <citation type="journal article" date="2017" name="Nat. Ecol. Evol.">
        <title>Genome expansion and lineage-specific genetic innovations in the forest pathogenic fungi Armillaria.</title>
        <authorList>
            <person name="Sipos G."/>
            <person name="Prasanna A.N."/>
            <person name="Walter M.C."/>
            <person name="O'Connor E."/>
            <person name="Balint B."/>
            <person name="Krizsan K."/>
            <person name="Kiss B."/>
            <person name="Hess J."/>
            <person name="Varga T."/>
            <person name="Slot J."/>
            <person name="Riley R."/>
            <person name="Boka B."/>
            <person name="Rigling D."/>
            <person name="Barry K."/>
            <person name="Lee J."/>
            <person name="Mihaltcheva S."/>
            <person name="LaButti K."/>
            <person name="Lipzen A."/>
            <person name="Waldron R."/>
            <person name="Moloney N.M."/>
            <person name="Sperisen C."/>
            <person name="Kredics L."/>
            <person name="Vagvoelgyi C."/>
            <person name="Patrignani A."/>
            <person name="Fitzpatrick D."/>
            <person name="Nagy I."/>
            <person name="Doyle S."/>
            <person name="Anderson J.B."/>
            <person name="Grigoriev I.V."/>
            <person name="Gueldener U."/>
            <person name="Muensterkoetter M."/>
            <person name="Nagy L.G."/>
        </authorList>
    </citation>
    <scope>NUCLEOTIDE SEQUENCE [LARGE SCALE GENOMIC DNA]</scope>
    <source>
        <strain evidence="4">28-4</strain>
    </source>
</reference>
<evidence type="ECO:0000313" key="3">
    <source>
        <dbReference type="EMBL" id="PBK59111.1"/>
    </source>
</evidence>
<sequence>MSSQSSIALPSVGETFGACYIGSVIATILYGISNLQVVIYYKRYPNDWWVYRYSRYFGWFIHIYPSAQFTARYIGRVLDTFHIAFTTHALYFYLISMFGNFLGALESDLWSMKLQLSLSNFIVVYVQWYESYSDSEALNQALDAYHQDICHPTMETFLDDIFTKRSLGSVRSTDGSYEICTTPNLLSVSIIKKTIYIFFSTMATADLIIATMMCYYLRKSMKDTMFSTTAALLLRLMRLVVVSGLATSAFSLLTLISYIIWPESLIFLGIFIMLSKLYVNSLLAMLNSRSKHHSNNRVTVGGEISLPAILRIPPHNSEGNAVEMNIGLPLQHVSSFHNSDQLDRPKGNLDCQV</sequence>
<gene>
    <name evidence="3" type="ORF">ARMSODRAFT_1027688</name>
</gene>
<dbReference type="Proteomes" id="UP000218334">
    <property type="component" value="Unassembled WGS sequence"/>
</dbReference>
<dbReference type="EMBL" id="KZ293512">
    <property type="protein sequence ID" value="PBK59111.1"/>
    <property type="molecule type" value="Genomic_DNA"/>
</dbReference>
<proteinExistence type="predicted"/>
<dbReference type="InterPro" id="IPR045339">
    <property type="entry name" value="DUF6534"/>
</dbReference>
<evidence type="ECO:0000313" key="4">
    <source>
        <dbReference type="Proteomes" id="UP000218334"/>
    </source>
</evidence>
<name>A0A2H3AJQ8_9AGAR</name>
<keyword evidence="1" id="KW-0472">Membrane</keyword>
<feature type="transmembrane region" description="Helical" evidence="1">
    <location>
        <begin position="239"/>
        <end position="260"/>
    </location>
</feature>
<feature type="transmembrane region" description="Helical" evidence="1">
    <location>
        <begin position="20"/>
        <end position="41"/>
    </location>
</feature>
<feature type="transmembrane region" description="Helical" evidence="1">
    <location>
        <begin position="81"/>
        <end position="102"/>
    </location>
</feature>
<protein>
    <recommendedName>
        <fullName evidence="2">DUF6534 domain-containing protein</fullName>
    </recommendedName>
</protein>
<feature type="transmembrane region" description="Helical" evidence="1">
    <location>
        <begin position="195"/>
        <end position="218"/>
    </location>
</feature>
<dbReference type="Pfam" id="PF20152">
    <property type="entry name" value="DUF6534"/>
    <property type="match status" value="1"/>
</dbReference>
<organism evidence="3 4">
    <name type="scientific">Armillaria solidipes</name>
    <dbReference type="NCBI Taxonomy" id="1076256"/>
    <lineage>
        <taxon>Eukaryota</taxon>
        <taxon>Fungi</taxon>
        <taxon>Dikarya</taxon>
        <taxon>Basidiomycota</taxon>
        <taxon>Agaricomycotina</taxon>
        <taxon>Agaricomycetes</taxon>
        <taxon>Agaricomycetidae</taxon>
        <taxon>Agaricales</taxon>
        <taxon>Marasmiineae</taxon>
        <taxon>Physalacriaceae</taxon>
        <taxon>Armillaria</taxon>
    </lineage>
</organism>
<evidence type="ECO:0000259" key="2">
    <source>
        <dbReference type="Pfam" id="PF20152"/>
    </source>
</evidence>